<sequence>MLVFFAVDNRVALLLESVSGEIRDSAFVSPDGIRRHRRGIAMAIPEVDIRRLVLEYVGLYVLASVVPYIVKLLIDTMGWDSSNEDNSPQLLSPQIHIKLHRVGAAIFVQHVLKQRKYWKRSKCDARLDSSLLLACLFCFPQVMDEYISRYAYTGFLFIGLINRHAGSFRT</sequence>
<accession>Q2R4R4</accession>
<reference evidence="1" key="3">
    <citation type="submission" date="2006-01" db="EMBL/GenBank/DDBJ databases">
        <authorList>
            <person name="Buell R."/>
        </authorList>
    </citation>
    <scope>NUCLEOTIDE SEQUENCE</scope>
</reference>
<evidence type="ECO:0000313" key="1">
    <source>
        <dbReference type="EMBL" id="ABA93518.1"/>
    </source>
</evidence>
<gene>
    <name evidence="1" type="ordered locus">LOC_Os11g27580</name>
</gene>
<reference evidence="1" key="1">
    <citation type="journal article" date="2005" name="BMC Biol.">
        <title>The sequence of rice chromosomes 11 and 12, rich in disease resistance genes and recent gene duplications.</title>
        <authorList>
            <consortium name="The rice chromosomes 11 and 12 sequencing consortia"/>
        </authorList>
    </citation>
    <scope>NUCLEOTIDE SEQUENCE [LARGE SCALE GENOMIC DNA]</scope>
</reference>
<dbReference type="EMBL" id="DP000010">
    <property type="protein sequence ID" value="ABA93518.1"/>
    <property type="molecule type" value="Genomic_DNA"/>
</dbReference>
<protein>
    <submittedName>
        <fullName evidence="1">Uncharacterized protein</fullName>
    </submittedName>
</protein>
<name>Q2R4R4_ORYSJ</name>
<proteinExistence type="predicted"/>
<reference evidence="1" key="2">
    <citation type="submission" date="2005-04" db="EMBL/GenBank/DDBJ databases">
        <authorList>
            <person name="Buell C.R."/>
            <person name="Wing R.A."/>
            <person name="McCombie W.A."/>
            <person name="Ouyang S."/>
        </authorList>
    </citation>
    <scope>NUCLEOTIDE SEQUENCE</scope>
</reference>
<organism evidence="1">
    <name type="scientific">Oryza sativa subsp. japonica</name>
    <name type="common">Rice</name>
    <dbReference type="NCBI Taxonomy" id="39947"/>
    <lineage>
        <taxon>Eukaryota</taxon>
        <taxon>Viridiplantae</taxon>
        <taxon>Streptophyta</taxon>
        <taxon>Embryophyta</taxon>
        <taxon>Tracheophyta</taxon>
        <taxon>Spermatophyta</taxon>
        <taxon>Magnoliopsida</taxon>
        <taxon>Liliopsida</taxon>
        <taxon>Poales</taxon>
        <taxon>Poaceae</taxon>
        <taxon>BOP clade</taxon>
        <taxon>Oryzoideae</taxon>
        <taxon>Oryzeae</taxon>
        <taxon>Oryzinae</taxon>
        <taxon>Oryza</taxon>
        <taxon>Oryza sativa</taxon>
    </lineage>
</organism>
<dbReference type="AlphaFoldDB" id="Q2R4R4"/>